<gene>
    <name evidence="1" type="ORF">SAMN05443639_12319</name>
</gene>
<reference evidence="2" key="1">
    <citation type="submission" date="2016-10" db="EMBL/GenBank/DDBJ databases">
        <authorList>
            <person name="Varghese N."/>
            <person name="Submissions S."/>
        </authorList>
    </citation>
    <scope>NUCLEOTIDE SEQUENCE [LARGE SCALE GENOMIC DNA]</scope>
    <source>
        <strain evidence="2">DSM 16858</strain>
    </source>
</reference>
<dbReference type="EMBL" id="FOIJ01000023">
    <property type="protein sequence ID" value="SEU36947.1"/>
    <property type="molecule type" value="Genomic_DNA"/>
</dbReference>
<dbReference type="Proteomes" id="UP000199181">
    <property type="component" value="Unassembled WGS sequence"/>
</dbReference>
<organism evidence="1 2">
    <name type="scientific">Stigmatella erecta</name>
    <dbReference type="NCBI Taxonomy" id="83460"/>
    <lineage>
        <taxon>Bacteria</taxon>
        <taxon>Pseudomonadati</taxon>
        <taxon>Myxococcota</taxon>
        <taxon>Myxococcia</taxon>
        <taxon>Myxococcales</taxon>
        <taxon>Cystobacterineae</taxon>
        <taxon>Archangiaceae</taxon>
        <taxon>Stigmatella</taxon>
    </lineage>
</organism>
<sequence>MFKAVALVVLTVGASAGVSAGAVLYLRRRRRGPEFMKPIVVVGGGAGPPMSTMPVPGKVVLQGF</sequence>
<dbReference type="AlphaFoldDB" id="A0A1I0LAX3"/>
<keyword evidence="2" id="KW-1185">Reference proteome</keyword>
<evidence type="ECO:0000313" key="2">
    <source>
        <dbReference type="Proteomes" id="UP000199181"/>
    </source>
</evidence>
<proteinExistence type="predicted"/>
<accession>A0A1I0LAX3</accession>
<evidence type="ECO:0000313" key="1">
    <source>
        <dbReference type="EMBL" id="SEU36947.1"/>
    </source>
</evidence>
<dbReference type="RefSeq" id="WP_093525655.1">
    <property type="nucleotide sequence ID" value="NZ_FOIJ01000023.1"/>
</dbReference>
<name>A0A1I0LAX3_9BACT</name>
<protein>
    <submittedName>
        <fullName evidence="1">Uncharacterized protein</fullName>
    </submittedName>
</protein>